<dbReference type="PROSITE" id="PS50801">
    <property type="entry name" value="STAS"/>
    <property type="match status" value="1"/>
</dbReference>
<evidence type="ECO:0000313" key="5">
    <source>
        <dbReference type="Proteomes" id="UP001212498"/>
    </source>
</evidence>
<accession>A0ABT4SY95</accession>
<dbReference type="SUPFAM" id="SSF52091">
    <property type="entry name" value="SpoIIaa-like"/>
    <property type="match status" value="1"/>
</dbReference>
<dbReference type="InterPro" id="IPR003658">
    <property type="entry name" value="Anti-sigma_ant"/>
</dbReference>
<protein>
    <recommendedName>
        <fullName evidence="2">Anti-sigma factor antagonist</fullName>
    </recommendedName>
</protein>
<dbReference type="Proteomes" id="UP001212498">
    <property type="component" value="Unassembled WGS sequence"/>
</dbReference>
<evidence type="ECO:0000259" key="3">
    <source>
        <dbReference type="PROSITE" id="PS50801"/>
    </source>
</evidence>
<dbReference type="Gene3D" id="3.30.750.24">
    <property type="entry name" value="STAS domain"/>
    <property type="match status" value="1"/>
</dbReference>
<dbReference type="NCBIfam" id="TIGR00377">
    <property type="entry name" value="ant_ant_sig"/>
    <property type="match status" value="1"/>
</dbReference>
<organism evidence="4 5">
    <name type="scientific">Nonomuraea ferruginea</name>
    <dbReference type="NCBI Taxonomy" id="46174"/>
    <lineage>
        <taxon>Bacteria</taxon>
        <taxon>Bacillati</taxon>
        <taxon>Actinomycetota</taxon>
        <taxon>Actinomycetes</taxon>
        <taxon>Streptosporangiales</taxon>
        <taxon>Streptosporangiaceae</taxon>
        <taxon>Nonomuraea</taxon>
    </lineage>
</organism>
<dbReference type="Pfam" id="PF13466">
    <property type="entry name" value="STAS_2"/>
    <property type="match status" value="1"/>
</dbReference>
<evidence type="ECO:0000256" key="2">
    <source>
        <dbReference type="RuleBase" id="RU003749"/>
    </source>
</evidence>
<comment type="similarity">
    <text evidence="1 2">Belongs to the anti-sigma-factor antagonist family.</text>
</comment>
<evidence type="ECO:0000313" key="4">
    <source>
        <dbReference type="EMBL" id="MDA0641831.1"/>
    </source>
</evidence>
<name>A0ABT4SY95_9ACTN</name>
<dbReference type="RefSeq" id="WP_187281190.1">
    <property type="nucleotide sequence ID" value="NZ_BAABFD010000002.1"/>
</dbReference>
<reference evidence="4 5" key="1">
    <citation type="submission" date="2022-11" db="EMBL/GenBank/DDBJ databases">
        <title>Nonomuraea corallina sp. nov., a new species of the genus Nonomuraea isolated from sea side sediment in Thai sea.</title>
        <authorList>
            <person name="Ngamcharungchit C."/>
            <person name="Matsumoto A."/>
            <person name="Suriyachadkun C."/>
            <person name="Panbangred W."/>
            <person name="Inahashi Y."/>
            <person name="Intra B."/>
        </authorList>
    </citation>
    <scope>NUCLEOTIDE SEQUENCE [LARGE SCALE GENOMIC DNA]</scope>
    <source>
        <strain evidence="4 5">DSM 43553</strain>
    </source>
</reference>
<dbReference type="InterPro" id="IPR058548">
    <property type="entry name" value="MlaB-like_STAS"/>
</dbReference>
<dbReference type="InterPro" id="IPR002645">
    <property type="entry name" value="STAS_dom"/>
</dbReference>
<gene>
    <name evidence="4" type="ORF">OUY24_14475</name>
</gene>
<evidence type="ECO:0000256" key="1">
    <source>
        <dbReference type="ARBA" id="ARBA00009013"/>
    </source>
</evidence>
<dbReference type="PANTHER" id="PTHR33495">
    <property type="entry name" value="ANTI-SIGMA FACTOR ANTAGONIST TM_1081-RELATED-RELATED"/>
    <property type="match status" value="1"/>
</dbReference>
<proteinExistence type="inferred from homology"/>
<dbReference type="CDD" id="cd07043">
    <property type="entry name" value="STAS_anti-anti-sigma_factors"/>
    <property type="match status" value="1"/>
</dbReference>
<sequence>MHAFHLTTSVRDDVVTVSVGGELDIASRELLRAHVLELLDTIARPAEIVLDLGGLAFIDAAGLGVLVAVQRRARQCEAGLTLTGVSPRTSGLMRVTGLDELFGTAGAERN</sequence>
<dbReference type="InterPro" id="IPR036513">
    <property type="entry name" value="STAS_dom_sf"/>
</dbReference>
<keyword evidence="5" id="KW-1185">Reference proteome</keyword>
<feature type="domain" description="STAS" evidence="3">
    <location>
        <begin position="4"/>
        <end position="110"/>
    </location>
</feature>
<dbReference type="EMBL" id="JAPNUD010000030">
    <property type="protein sequence ID" value="MDA0641831.1"/>
    <property type="molecule type" value="Genomic_DNA"/>
</dbReference>
<dbReference type="PANTHER" id="PTHR33495:SF2">
    <property type="entry name" value="ANTI-SIGMA FACTOR ANTAGONIST TM_1081-RELATED"/>
    <property type="match status" value="1"/>
</dbReference>
<comment type="caution">
    <text evidence="4">The sequence shown here is derived from an EMBL/GenBank/DDBJ whole genome shotgun (WGS) entry which is preliminary data.</text>
</comment>